<evidence type="ECO:0000259" key="4">
    <source>
        <dbReference type="SMART" id="SM00822"/>
    </source>
</evidence>
<dbReference type="PRINTS" id="PR00081">
    <property type="entry name" value="GDHRDH"/>
</dbReference>
<name>A0A1T5CSY3_9SPHN</name>
<dbReference type="SMART" id="SM00822">
    <property type="entry name" value="PKS_KR"/>
    <property type="match status" value="1"/>
</dbReference>
<feature type="domain" description="Ketoreductase" evidence="4">
    <location>
        <begin position="3"/>
        <end position="192"/>
    </location>
</feature>
<dbReference type="RefSeq" id="WP_079648179.1">
    <property type="nucleotide sequence ID" value="NZ_FUYM01000004.1"/>
</dbReference>
<proteinExistence type="inferred from homology"/>
<evidence type="ECO:0000313" key="6">
    <source>
        <dbReference type="Proteomes" id="UP000189818"/>
    </source>
</evidence>
<dbReference type="CDD" id="cd05233">
    <property type="entry name" value="SDR_c"/>
    <property type="match status" value="1"/>
</dbReference>
<evidence type="ECO:0000313" key="5">
    <source>
        <dbReference type="EMBL" id="SKB62507.1"/>
    </source>
</evidence>
<dbReference type="PROSITE" id="PS00061">
    <property type="entry name" value="ADH_SHORT"/>
    <property type="match status" value="1"/>
</dbReference>
<dbReference type="PANTHER" id="PTHR42901:SF1">
    <property type="entry name" value="ALCOHOL DEHYDROGENASE"/>
    <property type="match status" value="1"/>
</dbReference>
<protein>
    <recommendedName>
        <fullName evidence="4">Ketoreductase domain-containing protein</fullName>
    </recommendedName>
</protein>
<keyword evidence="6" id="KW-1185">Reference proteome</keyword>
<comment type="similarity">
    <text evidence="1 3">Belongs to the short-chain dehydrogenases/reductases (SDR) family.</text>
</comment>
<evidence type="ECO:0000256" key="3">
    <source>
        <dbReference type="RuleBase" id="RU000363"/>
    </source>
</evidence>
<dbReference type="InterPro" id="IPR002347">
    <property type="entry name" value="SDR_fam"/>
</dbReference>
<evidence type="ECO:0000256" key="1">
    <source>
        <dbReference type="ARBA" id="ARBA00006484"/>
    </source>
</evidence>
<dbReference type="InterPro" id="IPR036291">
    <property type="entry name" value="NAD(P)-bd_dom_sf"/>
</dbReference>
<dbReference type="OrthoDB" id="9810734at2"/>
<dbReference type="EMBL" id="FUYM01000004">
    <property type="protein sequence ID" value="SKB62507.1"/>
    <property type="molecule type" value="Genomic_DNA"/>
</dbReference>
<gene>
    <name evidence="5" type="ORF">SAMN06295920_104285</name>
</gene>
<dbReference type="InterPro" id="IPR020904">
    <property type="entry name" value="Sc_DH/Rdtase_CS"/>
</dbReference>
<organism evidence="5 6">
    <name type="scientific">Rhizorhabdus histidinilytica</name>
    <dbReference type="NCBI Taxonomy" id="439228"/>
    <lineage>
        <taxon>Bacteria</taxon>
        <taxon>Pseudomonadati</taxon>
        <taxon>Pseudomonadota</taxon>
        <taxon>Alphaproteobacteria</taxon>
        <taxon>Sphingomonadales</taxon>
        <taxon>Sphingomonadaceae</taxon>
        <taxon>Rhizorhabdus</taxon>
    </lineage>
</organism>
<dbReference type="Gene3D" id="3.40.50.720">
    <property type="entry name" value="NAD(P)-binding Rossmann-like Domain"/>
    <property type="match status" value="1"/>
</dbReference>
<dbReference type="PIRSF" id="PIRSF000126">
    <property type="entry name" value="11-beta-HSD1"/>
    <property type="match status" value="1"/>
</dbReference>
<dbReference type="Pfam" id="PF00106">
    <property type="entry name" value="adh_short"/>
    <property type="match status" value="1"/>
</dbReference>
<dbReference type="Proteomes" id="UP000189818">
    <property type="component" value="Unassembled WGS sequence"/>
</dbReference>
<dbReference type="AlphaFoldDB" id="A0A1T5CSY3"/>
<evidence type="ECO:0000256" key="2">
    <source>
        <dbReference type="ARBA" id="ARBA00023002"/>
    </source>
</evidence>
<dbReference type="SUPFAM" id="SSF51735">
    <property type="entry name" value="NAD(P)-binding Rossmann-fold domains"/>
    <property type="match status" value="1"/>
</dbReference>
<reference evidence="6" key="1">
    <citation type="submission" date="2017-02" db="EMBL/GenBank/DDBJ databases">
        <authorList>
            <person name="Varghese N."/>
            <person name="Submissions S."/>
        </authorList>
    </citation>
    <scope>NUCLEOTIDE SEQUENCE [LARGE SCALE GENOMIC DNA]</scope>
    <source>
        <strain evidence="6">UM2</strain>
    </source>
</reference>
<dbReference type="InterPro" id="IPR057326">
    <property type="entry name" value="KR_dom"/>
</dbReference>
<accession>A0A1T5CSY3</accession>
<dbReference type="GO" id="GO:0016491">
    <property type="term" value="F:oxidoreductase activity"/>
    <property type="evidence" value="ECO:0007669"/>
    <property type="project" value="UniProtKB-KW"/>
</dbReference>
<keyword evidence="2" id="KW-0560">Oxidoreductase</keyword>
<dbReference type="PANTHER" id="PTHR42901">
    <property type="entry name" value="ALCOHOL DEHYDROGENASE"/>
    <property type="match status" value="1"/>
</dbReference>
<dbReference type="STRING" id="439228.SAMN06295920_104285"/>
<dbReference type="PRINTS" id="PR00080">
    <property type="entry name" value="SDRFAMILY"/>
</dbReference>
<sequence length="258" mass="27315">MTTKALITGASSGIGEVYADRLARRGQDLVLVARSTAKLEALAARLRVETGVSVEILPADLGKAEDLARVEARLRSDEAIDTLINNAGIAGEGPFADADPAFLTGLINLNIVAVTRLAAAIAPRLAANGAGTIINLTSVTALMPDGFTVVYPASKAFVLAFTEALQVELGAKGVRVQAVLPGITRTAIWEEEQLSGIPDEMVMEVDEMVDAALAGLDQGERITIPSLPDTADFDTYLAARMALRPNLSHRHAADRYRR</sequence>